<dbReference type="PATRIC" id="fig|104336.4.peg.2797"/>
<dbReference type="EMBL" id="JYIU01000046">
    <property type="protein sequence ID" value="KJL17657.1"/>
    <property type="molecule type" value="Genomic_DNA"/>
</dbReference>
<evidence type="ECO:0000313" key="2">
    <source>
        <dbReference type="EMBL" id="KJL17657.1"/>
    </source>
</evidence>
<sequence>MARTAHRDGSGRRARTSRLGRRGTLRGARWIVRSDASRLVSIATEFLEAEGFERRADGFADTLDSQGSEWSAAALEIGDEEGSRRGIWRSLFLDDLPIPLPRALHHVIPPTLVIVASRHVAKGVAELLVFPHASRRGDSDYSWAAGPRIARALEGITAAAGAEGAMLSHESLRSLPDDGSPASQAVVRDVLGWR</sequence>
<reference evidence="2 3" key="1">
    <citation type="submission" date="2015-02" db="EMBL/GenBank/DDBJ databases">
        <title>Draft genome sequences of ten Microbacterium spp. with emphasis on heavy metal contaminated environments.</title>
        <authorList>
            <person name="Corretto E."/>
        </authorList>
    </citation>
    <scope>NUCLEOTIDE SEQUENCE [LARGE SCALE GENOMIC DNA]</scope>
    <source>
        <strain evidence="2 3">DSM 12966</strain>
    </source>
</reference>
<name>A0A0F0K9G4_9MICO</name>
<feature type="compositionally biased region" description="Basic and acidic residues" evidence="1">
    <location>
        <begin position="1"/>
        <end position="11"/>
    </location>
</feature>
<feature type="region of interest" description="Disordered" evidence="1">
    <location>
        <begin position="1"/>
        <end position="20"/>
    </location>
</feature>
<organism evidence="2 3">
    <name type="scientific">Microbacterium foliorum</name>
    <dbReference type="NCBI Taxonomy" id="104336"/>
    <lineage>
        <taxon>Bacteria</taxon>
        <taxon>Bacillati</taxon>
        <taxon>Actinomycetota</taxon>
        <taxon>Actinomycetes</taxon>
        <taxon>Micrococcales</taxon>
        <taxon>Microbacteriaceae</taxon>
        <taxon>Microbacterium</taxon>
    </lineage>
</organism>
<protein>
    <submittedName>
        <fullName evidence="2">Uncharacterized protein</fullName>
    </submittedName>
</protein>
<proteinExistence type="predicted"/>
<gene>
    <name evidence="2" type="ORF">RN50_02754</name>
</gene>
<dbReference type="Proteomes" id="UP000033572">
    <property type="component" value="Unassembled WGS sequence"/>
</dbReference>
<evidence type="ECO:0000256" key="1">
    <source>
        <dbReference type="SAM" id="MobiDB-lite"/>
    </source>
</evidence>
<keyword evidence="3" id="KW-1185">Reference proteome</keyword>
<evidence type="ECO:0000313" key="3">
    <source>
        <dbReference type="Proteomes" id="UP000033572"/>
    </source>
</evidence>
<comment type="caution">
    <text evidence="2">The sequence shown here is derived from an EMBL/GenBank/DDBJ whole genome shotgun (WGS) entry which is preliminary data.</text>
</comment>
<dbReference type="AlphaFoldDB" id="A0A0F0K9G4"/>
<accession>A0A0F0K9G4</accession>